<sequence>MHQAGCPGEGADPVEQEVVVRGGAVRWAGPVTGRTVGAWADSVVREGCGRGAAGR</sequence>
<proteinExistence type="predicted"/>
<dbReference type="EMBL" id="BMUB01000004">
    <property type="protein sequence ID" value="GGU71188.1"/>
    <property type="molecule type" value="Genomic_DNA"/>
</dbReference>
<evidence type="ECO:0000313" key="2">
    <source>
        <dbReference type="Proteomes" id="UP000610124"/>
    </source>
</evidence>
<reference evidence="1" key="2">
    <citation type="submission" date="2020-09" db="EMBL/GenBank/DDBJ databases">
        <authorList>
            <person name="Sun Q."/>
            <person name="Ohkuma M."/>
        </authorList>
    </citation>
    <scope>NUCLEOTIDE SEQUENCE</scope>
    <source>
        <strain evidence="1">JCM 4434</strain>
    </source>
</reference>
<reference evidence="1" key="1">
    <citation type="journal article" date="2014" name="Int. J. Syst. Evol. Microbiol.">
        <title>Complete genome sequence of Corynebacterium casei LMG S-19264T (=DSM 44701T), isolated from a smear-ripened cheese.</title>
        <authorList>
            <consortium name="US DOE Joint Genome Institute (JGI-PGF)"/>
            <person name="Walter F."/>
            <person name="Albersmeier A."/>
            <person name="Kalinowski J."/>
            <person name="Ruckert C."/>
        </authorList>
    </citation>
    <scope>NUCLEOTIDE SEQUENCE</scope>
    <source>
        <strain evidence="1">JCM 4434</strain>
    </source>
</reference>
<name>A0A8H9HN00_KITAU</name>
<dbReference type="Proteomes" id="UP000610124">
    <property type="component" value="Unassembled WGS sequence"/>
</dbReference>
<accession>A0A8H9HN00</accession>
<gene>
    <name evidence="1" type="ORF">GCM10010502_23550</name>
</gene>
<protein>
    <submittedName>
        <fullName evidence="1">Uncharacterized protein</fullName>
    </submittedName>
</protein>
<evidence type="ECO:0000313" key="1">
    <source>
        <dbReference type="EMBL" id="GGU71188.1"/>
    </source>
</evidence>
<comment type="caution">
    <text evidence="1">The sequence shown here is derived from an EMBL/GenBank/DDBJ whole genome shotgun (WGS) entry which is preliminary data.</text>
</comment>
<dbReference type="AlphaFoldDB" id="A0A8H9HN00"/>
<organism evidence="1 2">
    <name type="scientific">Kitasatospora aureofaciens</name>
    <name type="common">Streptomyces aureofaciens</name>
    <dbReference type="NCBI Taxonomy" id="1894"/>
    <lineage>
        <taxon>Bacteria</taxon>
        <taxon>Bacillati</taxon>
        <taxon>Actinomycetota</taxon>
        <taxon>Actinomycetes</taxon>
        <taxon>Kitasatosporales</taxon>
        <taxon>Streptomycetaceae</taxon>
        <taxon>Kitasatospora</taxon>
    </lineage>
</organism>